<evidence type="ECO:0000256" key="3">
    <source>
        <dbReference type="ARBA" id="ARBA00022729"/>
    </source>
</evidence>
<protein>
    <submittedName>
        <fullName evidence="8">Surface antigen (D15)</fullName>
    </submittedName>
</protein>
<dbReference type="Proteomes" id="UP000009047">
    <property type="component" value="Chromosome"/>
</dbReference>
<dbReference type="Pfam" id="PF07244">
    <property type="entry name" value="POTRA"/>
    <property type="match status" value="2"/>
</dbReference>
<dbReference type="Gene3D" id="2.40.160.50">
    <property type="entry name" value="membrane protein fhac: a member of the omp85/tpsb transporter family"/>
    <property type="match status" value="1"/>
</dbReference>
<dbReference type="InterPro" id="IPR000184">
    <property type="entry name" value="Bac_surfAg_D15"/>
</dbReference>
<comment type="subcellular location">
    <subcellularLocation>
        <location evidence="1">Membrane</location>
    </subcellularLocation>
</comment>
<keyword evidence="9" id="KW-1185">Reference proteome</keyword>
<dbReference type="STRING" id="644282.Deba_0839"/>
<evidence type="ECO:0000313" key="9">
    <source>
        <dbReference type="Proteomes" id="UP000009047"/>
    </source>
</evidence>
<keyword evidence="3 6" id="KW-0732">Signal</keyword>
<dbReference type="EMBL" id="CP002085">
    <property type="protein sequence ID" value="ADK84209.1"/>
    <property type="molecule type" value="Genomic_DNA"/>
</dbReference>
<dbReference type="GO" id="GO:0019867">
    <property type="term" value="C:outer membrane"/>
    <property type="evidence" value="ECO:0007669"/>
    <property type="project" value="InterPro"/>
</dbReference>
<name>E1QF73_DESB2</name>
<gene>
    <name evidence="8" type="ordered locus">Deba_0839</name>
</gene>
<accession>E1QF73</accession>
<feature type="signal peptide" evidence="6">
    <location>
        <begin position="1"/>
        <end position="25"/>
    </location>
</feature>
<keyword evidence="5" id="KW-0998">Cell outer membrane</keyword>
<dbReference type="AlphaFoldDB" id="E1QF73"/>
<dbReference type="Pfam" id="PF01103">
    <property type="entry name" value="Omp85"/>
    <property type="match status" value="1"/>
</dbReference>
<dbReference type="InterPro" id="IPR010827">
    <property type="entry name" value="BamA/TamA_POTRA"/>
</dbReference>
<organism evidence="8 9">
    <name type="scientific">Desulfarculus baarsii (strain ATCC 33931 / DSM 2075 / LMG 7858 / VKM B-1802 / 2st14)</name>
    <dbReference type="NCBI Taxonomy" id="644282"/>
    <lineage>
        <taxon>Bacteria</taxon>
        <taxon>Pseudomonadati</taxon>
        <taxon>Thermodesulfobacteriota</taxon>
        <taxon>Desulfarculia</taxon>
        <taxon>Desulfarculales</taxon>
        <taxon>Desulfarculaceae</taxon>
        <taxon>Desulfarculus</taxon>
    </lineage>
</organism>
<sequence length="638" mass="70422">MIKLFYRIMIICAISALCWPGPGQALERPGLVGKALEAPRAIGQALETAVGARDDQGGPPLITAVDLTGVDNAPKDTLLGMLEAAPRVEPGAEKAKRYDPLMAQRDIRRIQRAYEAHGYFNVQVKARLEPGALPGVTRLIYDVHENSPVLIDKILLTLPDEPAQRRWSRRLVRVSGLKAGERFSLAAYEKAKGAIKAYLAERAHPKAKVRGQARIYPEELRAEVALEIDPGAQYFFGPPVVVGNKRMSERYILSRLKFTPGQPFKASVLEASQQELLNSGFFDSAVLSPDYLAPIQGKRLPIQVVVDERPAHGVQLGLGWGTEEGARLRLDQTNRNILGLNEEISFRGKISEIYQGLVAAVRLPQTPLERTETLVRVGVEQPDNQAYESRNHFAMPVLETHLDKYARAWVGYLYEQSRMVNLKAAVPDKAFENQTFLISSVKAGVNFDSRDSPLNPTRGSQIALEVEWATNGLGSELSFVRPQIEASQIFGLPGWRGWYVALRAKAGFTIGYGDDQRIPLIRRFFPGGPDSVRGYPYQCLGPLDSAGKPLGGEAMIVGNAELRFPLWRELGGVIFLDAGNAYESIDTDMGALRYAAGLGLRYNTPVGPVRVDWGYQLNPDPNAPIDDNQFYFSVGQAF</sequence>
<dbReference type="PANTHER" id="PTHR12815">
    <property type="entry name" value="SORTING AND ASSEMBLY MACHINERY SAMM50 PROTEIN FAMILY MEMBER"/>
    <property type="match status" value="1"/>
</dbReference>
<evidence type="ECO:0000256" key="6">
    <source>
        <dbReference type="SAM" id="SignalP"/>
    </source>
</evidence>
<dbReference type="HOGENOM" id="CLU_018618_1_0_7"/>
<evidence type="ECO:0000256" key="4">
    <source>
        <dbReference type="ARBA" id="ARBA00023136"/>
    </source>
</evidence>
<dbReference type="PANTHER" id="PTHR12815:SF47">
    <property type="entry name" value="TRANSLOCATION AND ASSEMBLY MODULE SUBUNIT TAMA"/>
    <property type="match status" value="1"/>
</dbReference>
<dbReference type="InterPro" id="IPR039910">
    <property type="entry name" value="D15-like"/>
</dbReference>
<proteinExistence type="predicted"/>
<feature type="domain" description="POTRA" evidence="7">
    <location>
        <begin position="234"/>
        <end position="309"/>
    </location>
</feature>
<keyword evidence="2" id="KW-0812">Transmembrane</keyword>
<evidence type="ECO:0000256" key="5">
    <source>
        <dbReference type="ARBA" id="ARBA00023237"/>
    </source>
</evidence>
<dbReference type="InterPro" id="IPR034746">
    <property type="entry name" value="POTRA"/>
</dbReference>
<dbReference type="Gene3D" id="3.10.20.310">
    <property type="entry name" value="membrane protein fhac"/>
    <property type="match status" value="2"/>
</dbReference>
<evidence type="ECO:0000259" key="7">
    <source>
        <dbReference type="PROSITE" id="PS51779"/>
    </source>
</evidence>
<evidence type="ECO:0000256" key="1">
    <source>
        <dbReference type="ARBA" id="ARBA00004370"/>
    </source>
</evidence>
<evidence type="ECO:0000256" key="2">
    <source>
        <dbReference type="ARBA" id="ARBA00022692"/>
    </source>
</evidence>
<dbReference type="KEGG" id="dbr:Deba_0839"/>
<feature type="chain" id="PRO_5003150231" evidence="6">
    <location>
        <begin position="26"/>
        <end position="638"/>
    </location>
</feature>
<reference evidence="8 9" key="1">
    <citation type="journal article" date="2010" name="Stand. Genomic Sci.">
        <title>Complete genome sequence of Desulfarculus baarsii type strain (2st14).</title>
        <authorList>
            <person name="Sun H."/>
            <person name="Spring S."/>
            <person name="Lapidus A."/>
            <person name="Davenport K."/>
            <person name="Del Rio T.G."/>
            <person name="Tice H."/>
            <person name="Nolan M."/>
            <person name="Copeland A."/>
            <person name="Cheng J.F."/>
            <person name="Lucas S."/>
            <person name="Tapia R."/>
            <person name="Goodwin L."/>
            <person name="Pitluck S."/>
            <person name="Ivanova N."/>
            <person name="Pagani I."/>
            <person name="Mavromatis K."/>
            <person name="Ovchinnikova G."/>
            <person name="Pati A."/>
            <person name="Chen A."/>
            <person name="Palaniappan K."/>
            <person name="Hauser L."/>
            <person name="Chang Y.J."/>
            <person name="Jeffries C.D."/>
            <person name="Detter J.C."/>
            <person name="Han C."/>
            <person name="Rohde M."/>
            <person name="Brambilla E."/>
            <person name="Goker M."/>
            <person name="Woyke T."/>
            <person name="Bristow J."/>
            <person name="Eisen J.A."/>
            <person name="Markowitz V."/>
            <person name="Hugenholtz P."/>
            <person name="Kyrpides N.C."/>
            <person name="Klenk H.P."/>
            <person name="Land M."/>
        </authorList>
    </citation>
    <scope>NUCLEOTIDE SEQUENCE [LARGE SCALE GENOMIC DNA]</scope>
    <source>
        <strain evidence="9">ATCC 33931 / DSM 2075 / LMG 7858 / VKM B-1802 / 2st14</strain>
    </source>
</reference>
<evidence type="ECO:0000313" key="8">
    <source>
        <dbReference type="EMBL" id="ADK84209.1"/>
    </source>
</evidence>
<dbReference type="PROSITE" id="PS51779">
    <property type="entry name" value="POTRA"/>
    <property type="match status" value="1"/>
</dbReference>
<dbReference type="eggNOG" id="COG0729">
    <property type="taxonomic scope" value="Bacteria"/>
</dbReference>
<keyword evidence="4" id="KW-0472">Membrane</keyword>